<evidence type="ECO:0000256" key="10">
    <source>
        <dbReference type="SAM" id="Phobius"/>
    </source>
</evidence>
<dbReference type="InterPro" id="IPR003594">
    <property type="entry name" value="HATPase_dom"/>
</dbReference>
<evidence type="ECO:0000256" key="6">
    <source>
        <dbReference type="ARBA" id="ARBA00022777"/>
    </source>
</evidence>
<feature type="region of interest" description="Disordered" evidence="9">
    <location>
        <begin position="379"/>
        <end position="402"/>
    </location>
</feature>
<dbReference type="Proteomes" id="UP000273159">
    <property type="component" value="Unassembled WGS sequence"/>
</dbReference>
<feature type="transmembrane region" description="Helical" evidence="10">
    <location>
        <begin position="131"/>
        <end position="150"/>
    </location>
</feature>
<evidence type="ECO:0000256" key="1">
    <source>
        <dbReference type="ARBA" id="ARBA00000085"/>
    </source>
</evidence>
<reference evidence="14" key="2">
    <citation type="submission" date="2018-10" db="EMBL/GenBank/DDBJ databases">
        <authorList>
            <person name="Wang Y."/>
            <person name="Wang J."/>
            <person name="Yang X."/>
            <person name="Wang Z."/>
            <person name="Huang Y."/>
        </authorList>
    </citation>
    <scope>NUCLEOTIDE SEQUENCE [LARGE SCALE GENOMIC DNA]</scope>
    <source>
        <strain evidence="14">J015</strain>
    </source>
</reference>
<keyword evidence="6 13" id="KW-0418">Kinase</keyword>
<evidence type="ECO:0000256" key="3">
    <source>
        <dbReference type="ARBA" id="ARBA00022553"/>
    </source>
</evidence>
<evidence type="ECO:0000256" key="5">
    <source>
        <dbReference type="ARBA" id="ARBA00022741"/>
    </source>
</evidence>
<dbReference type="AlphaFoldDB" id="A0A3B0FI36"/>
<dbReference type="GO" id="GO:0016020">
    <property type="term" value="C:membrane"/>
    <property type="evidence" value="ECO:0007669"/>
    <property type="project" value="InterPro"/>
</dbReference>
<evidence type="ECO:0000259" key="12">
    <source>
        <dbReference type="Pfam" id="PF07730"/>
    </source>
</evidence>
<comment type="caution">
    <text evidence="13">The sequence shown here is derived from an EMBL/GenBank/DDBJ whole genome shotgun (WGS) entry which is preliminary data.</text>
</comment>
<proteinExistence type="predicted"/>
<dbReference type="InterPro" id="IPR036890">
    <property type="entry name" value="HATPase_C_sf"/>
</dbReference>
<gene>
    <name evidence="13" type="ORF">D7Z96_13535</name>
</gene>
<keyword evidence="4" id="KW-0808">Transferase</keyword>
<dbReference type="CDD" id="cd16917">
    <property type="entry name" value="HATPase_UhpB-NarQ-NarX-like"/>
    <property type="match status" value="1"/>
</dbReference>
<dbReference type="RefSeq" id="WP_120692846.1">
    <property type="nucleotide sequence ID" value="NZ_RBNH01000012.1"/>
</dbReference>
<dbReference type="Pfam" id="PF07730">
    <property type="entry name" value="HisKA_3"/>
    <property type="match status" value="1"/>
</dbReference>
<feature type="compositionally biased region" description="Polar residues" evidence="9">
    <location>
        <begin position="447"/>
        <end position="456"/>
    </location>
</feature>
<protein>
    <recommendedName>
        <fullName evidence="2">histidine kinase</fullName>
        <ecNumber evidence="2">2.7.13.3</ecNumber>
    </recommendedName>
</protein>
<dbReference type="InterPro" id="IPR011712">
    <property type="entry name" value="Sig_transdc_His_kin_sub3_dim/P"/>
</dbReference>
<feature type="transmembrane region" description="Helical" evidence="10">
    <location>
        <begin position="88"/>
        <end position="104"/>
    </location>
</feature>
<feature type="domain" description="Signal transduction histidine kinase subgroup 3 dimerisation and phosphoacceptor" evidence="12">
    <location>
        <begin position="219"/>
        <end position="284"/>
    </location>
</feature>
<accession>A0A3B0FI36</accession>
<reference evidence="13 14" key="1">
    <citation type="submission" date="2018-10" db="EMBL/GenBank/DDBJ databases">
        <title>Genome-guide identification and characterization of bacteria that degrade polycyclic aromatic hydrocarbons and resist hexavalent chromium simultaneously.</title>
        <authorList>
            <person name="Feng H."/>
        </authorList>
    </citation>
    <scope>NUCLEOTIDE SEQUENCE [LARGE SCALE GENOMIC DNA]</scope>
    <source>
        <strain evidence="13 14">J015</strain>
    </source>
</reference>
<dbReference type="Gene3D" id="1.20.5.1930">
    <property type="match status" value="1"/>
</dbReference>
<dbReference type="EMBL" id="RBNH01000012">
    <property type="protein sequence ID" value="RKO22583.1"/>
    <property type="molecule type" value="Genomic_DNA"/>
</dbReference>
<dbReference type="PANTHER" id="PTHR24421">
    <property type="entry name" value="NITRATE/NITRITE SENSOR PROTEIN NARX-RELATED"/>
    <property type="match status" value="1"/>
</dbReference>
<comment type="catalytic activity">
    <reaction evidence="1">
        <text>ATP + protein L-histidine = ADP + protein N-phospho-L-histidine.</text>
        <dbReference type="EC" id="2.7.13.3"/>
    </reaction>
</comment>
<sequence length="456" mass="48259">MNQAAFTKDAPAGEADASFAELTARRRGRLRRYLHQHPFLMDAVVAASYSLLVAPTVVDATASGNWIAAALLALVAGSMFLRRFHPVGLVAFIAVVEVAVTLLHPWGSNVSAGLWFSLYAVAVAHTRRFALITMAAATAPVALLYLLAAVGPMENSFVHDPGVNPGDFHLLTSIATGATIALSNLLATGIGIGVRQRRKHEQEVAAWAARTASLASVNERNRIAREMHDVVAHSLTVMVSLSDGAAVVVRKSPERAAEVLGELSRTGRTALADMRRVLGVLRDDAAAPRRPITAGSSLPPLLDGFRAAGLPLHYSHTGPALPDDPAFQLTVYRIVQESLTNVLRYGRALGRVEVNVVRTGSTVTIEVLDDGAGVAAHPARDGSTALRDTLHPGSGGSYGSGQGLAGMAERARIYAGTVEAGRSGRGWRVYAVLSWPGTEPRPPRPSVRTSCKANHD</sequence>
<evidence type="ECO:0000313" key="13">
    <source>
        <dbReference type="EMBL" id="RKO22583.1"/>
    </source>
</evidence>
<evidence type="ECO:0000259" key="11">
    <source>
        <dbReference type="Pfam" id="PF02518"/>
    </source>
</evidence>
<dbReference type="PANTHER" id="PTHR24421:SF10">
    <property type="entry name" value="NITRATE_NITRITE SENSOR PROTEIN NARQ"/>
    <property type="match status" value="1"/>
</dbReference>
<feature type="transmembrane region" description="Helical" evidence="10">
    <location>
        <begin position="170"/>
        <end position="194"/>
    </location>
</feature>
<evidence type="ECO:0000256" key="8">
    <source>
        <dbReference type="ARBA" id="ARBA00023012"/>
    </source>
</evidence>
<dbReference type="GO" id="GO:0046983">
    <property type="term" value="F:protein dimerization activity"/>
    <property type="evidence" value="ECO:0007669"/>
    <property type="project" value="InterPro"/>
</dbReference>
<dbReference type="Gene3D" id="3.30.565.10">
    <property type="entry name" value="Histidine kinase-like ATPase, C-terminal domain"/>
    <property type="match status" value="1"/>
</dbReference>
<evidence type="ECO:0000256" key="9">
    <source>
        <dbReference type="SAM" id="MobiDB-lite"/>
    </source>
</evidence>
<feature type="transmembrane region" description="Helical" evidence="10">
    <location>
        <begin position="64"/>
        <end position="81"/>
    </location>
</feature>
<feature type="region of interest" description="Disordered" evidence="9">
    <location>
        <begin position="436"/>
        <end position="456"/>
    </location>
</feature>
<organism evidence="13 14">
    <name type="scientific">Pseudarthrobacter phenanthrenivorans</name>
    <name type="common">Arthrobacter phenanthrenivorans</name>
    <dbReference type="NCBI Taxonomy" id="361575"/>
    <lineage>
        <taxon>Bacteria</taxon>
        <taxon>Bacillati</taxon>
        <taxon>Actinomycetota</taxon>
        <taxon>Actinomycetes</taxon>
        <taxon>Micrococcales</taxon>
        <taxon>Micrococcaceae</taxon>
        <taxon>Pseudarthrobacter</taxon>
    </lineage>
</organism>
<feature type="domain" description="Histidine kinase/HSP90-like ATPase" evidence="11">
    <location>
        <begin position="330"/>
        <end position="433"/>
    </location>
</feature>
<evidence type="ECO:0000256" key="2">
    <source>
        <dbReference type="ARBA" id="ARBA00012438"/>
    </source>
</evidence>
<dbReference type="Pfam" id="PF02518">
    <property type="entry name" value="HATPase_c"/>
    <property type="match status" value="1"/>
</dbReference>
<keyword evidence="3" id="KW-0597">Phosphoprotein</keyword>
<dbReference type="EC" id="2.7.13.3" evidence="2"/>
<dbReference type="GO" id="GO:0000155">
    <property type="term" value="F:phosphorelay sensor kinase activity"/>
    <property type="evidence" value="ECO:0007669"/>
    <property type="project" value="InterPro"/>
</dbReference>
<dbReference type="SUPFAM" id="SSF55874">
    <property type="entry name" value="ATPase domain of HSP90 chaperone/DNA topoisomerase II/histidine kinase"/>
    <property type="match status" value="1"/>
</dbReference>
<keyword evidence="8" id="KW-0902">Two-component regulatory system</keyword>
<keyword evidence="7" id="KW-0067">ATP-binding</keyword>
<keyword evidence="10" id="KW-0472">Membrane</keyword>
<dbReference type="GO" id="GO:0005524">
    <property type="term" value="F:ATP binding"/>
    <property type="evidence" value="ECO:0007669"/>
    <property type="project" value="UniProtKB-KW"/>
</dbReference>
<keyword evidence="10" id="KW-1133">Transmembrane helix</keyword>
<keyword evidence="10" id="KW-0812">Transmembrane</keyword>
<keyword evidence="5" id="KW-0547">Nucleotide-binding</keyword>
<dbReference type="InterPro" id="IPR050482">
    <property type="entry name" value="Sensor_HK_TwoCompSys"/>
</dbReference>
<evidence type="ECO:0000313" key="14">
    <source>
        <dbReference type="Proteomes" id="UP000273159"/>
    </source>
</evidence>
<name>A0A3B0FI36_PSEPS</name>
<feature type="compositionally biased region" description="Gly residues" evidence="9">
    <location>
        <begin position="393"/>
        <end position="402"/>
    </location>
</feature>
<evidence type="ECO:0000256" key="4">
    <source>
        <dbReference type="ARBA" id="ARBA00022679"/>
    </source>
</evidence>
<evidence type="ECO:0000256" key="7">
    <source>
        <dbReference type="ARBA" id="ARBA00022840"/>
    </source>
</evidence>